<feature type="domain" description="Metallo-beta-lactamase" evidence="1">
    <location>
        <begin position="26"/>
        <end position="180"/>
    </location>
</feature>
<comment type="caution">
    <text evidence="2">The sequence shown here is derived from an EMBL/GenBank/DDBJ whole genome shotgun (WGS) entry which is preliminary data.</text>
</comment>
<accession>A0A1G2IAU2</accession>
<dbReference type="AlphaFoldDB" id="A0A1G2IAU2"/>
<dbReference type="InterPro" id="IPR036866">
    <property type="entry name" value="RibonucZ/Hydroxyglut_hydro"/>
</dbReference>
<name>A0A1G2IAU2_9BACT</name>
<organism evidence="2 3">
    <name type="scientific">Candidatus Staskawiczbacteria bacterium RIFCSPLOWO2_01_FULL_38_12b</name>
    <dbReference type="NCBI Taxonomy" id="1802214"/>
    <lineage>
        <taxon>Bacteria</taxon>
        <taxon>Candidatus Staskawicziibacteriota</taxon>
    </lineage>
</organism>
<dbReference type="SMART" id="SM00849">
    <property type="entry name" value="Lactamase_B"/>
    <property type="match status" value="1"/>
</dbReference>
<protein>
    <recommendedName>
        <fullName evidence="1">Metallo-beta-lactamase domain-containing protein</fullName>
    </recommendedName>
</protein>
<evidence type="ECO:0000313" key="2">
    <source>
        <dbReference type="EMBL" id="OGZ71923.1"/>
    </source>
</evidence>
<sequence length="248" mass="27466">MAKVTVLVAGYTTDDKQLFDGVEEKGATVSLVVDKNMVMVVDPGTLENQQVLLSALAAQGLTPDDVTVVAITHSHIDHYKNIGMFGKAKVLEYSGIWDGNKIEDWQTHFSTDIQILKTPGHDAASITLFVNTLQGVVAICGDVFWKENFPKVDPHAFDAKKLEQSRALVLKMSSWIIPGHGPMYKTGHAPLLKLQDAKKMDAAVLGKCKKCRQLFKKLSDKCPCQSWLCYHCCECDIYCGVCHCKHKI</sequence>
<evidence type="ECO:0000259" key="1">
    <source>
        <dbReference type="SMART" id="SM00849"/>
    </source>
</evidence>
<dbReference type="Gene3D" id="3.60.15.10">
    <property type="entry name" value="Ribonuclease Z/Hydroxyacylglutathione hydrolase-like"/>
    <property type="match status" value="1"/>
</dbReference>
<dbReference type="PANTHER" id="PTHR23200:SF49">
    <property type="entry name" value="METALLO-BETA-LACTAMASE DOMAIN-CONTAINING PROTEIN"/>
    <property type="match status" value="1"/>
</dbReference>
<dbReference type="CDD" id="cd07711">
    <property type="entry name" value="MBLAC1-like_MBL-fold"/>
    <property type="match status" value="1"/>
</dbReference>
<dbReference type="PANTHER" id="PTHR23200">
    <property type="entry name" value="METALLO-BETA-LACTAMASE DOMAIN-CONTAINING PROTEIN 1"/>
    <property type="match status" value="1"/>
</dbReference>
<dbReference type="EMBL" id="MHPA01000032">
    <property type="protein sequence ID" value="OGZ71923.1"/>
    <property type="molecule type" value="Genomic_DNA"/>
</dbReference>
<dbReference type="Pfam" id="PF00753">
    <property type="entry name" value="Lactamase_B"/>
    <property type="match status" value="1"/>
</dbReference>
<dbReference type="InterPro" id="IPR039344">
    <property type="entry name" value="MBLAC1"/>
</dbReference>
<proteinExistence type="predicted"/>
<dbReference type="SUPFAM" id="SSF56281">
    <property type="entry name" value="Metallo-hydrolase/oxidoreductase"/>
    <property type="match status" value="1"/>
</dbReference>
<reference evidence="2 3" key="1">
    <citation type="journal article" date="2016" name="Nat. Commun.">
        <title>Thousands of microbial genomes shed light on interconnected biogeochemical processes in an aquifer system.</title>
        <authorList>
            <person name="Anantharaman K."/>
            <person name="Brown C.T."/>
            <person name="Hug L.A."/>
            <person name="Sharon I."/>
            <person name="Castelle C.J."/>
            <person name="Probst A.J."/>
            <person name="Thomas B.C."/>
            <person name="Singh A."/>
            <person name="Wilkins M.J."/>
            <person name="Karaoz U."/>
            <person name="Brodie E.L."/>
            <person name="Williams K.H."/>
            <person name="Hubbard S.S."/>
            <person name="Banfield J.F."/>
        </authorList>
    </citation>
    <scope>NUCLEOTIDE SEQUENCE [LARGE SCALE GENOMIC DNA]</scope>
</reference>
<dbReference type="STRING" id="1802214.A2908_02470"/>
<evidence type="ECO:0000313" key="3">
    <source>
        <dbReference type="Proteomes" id="UP000176774"/>
    </source>
</evidence>
<dbReference type="Proteomes" id="UP000176774">
    <property type="component" value="Unassembled WGS sequence"/>
</dbReference>
<gene>
    <name evidence="2" type="ORF">A2908_02470</name>
</gene>
<dbReference type="InterPro" id="IPR001279">
    <property type="entry name" value="Metallo-B-lactamas"/>
</dbReference>